<comment type="caution">
    <text evidence="11">Lacks conserved residue(s) required for the propagation of feature annotation.</text>
</comment>
<keyword evidence="8 11" id="KW-1133">Transmembrane helix</keyword>
<evidence type="ECO:0000256" key="3">
    <source>
        <dbReference type="ARBA" id="ARBA00017876"/>
    </source>
</evidence>
<feature type="compositionally biased region" description="Polar residues" evidence="12">
    <location>
        <begin position="123"/>
        <end position="142"/>
    </location>
</feature>
<dbReference type="GO" id="GO:0015450">
    <property type="term" value="F:protein-transporting ATPase activity"/>
    <property type="evidence" value="ECO:0007669"/>
    <property type="project" value="UniProtKB-UniRule"/>
</dbReference>
<dbReference type="PANTHER" id="PTHR34182:SF1">
    <property type="entry name" value="PROTEIN-EXPORT MEMBRANE PROTEIN SECG"/>
    <property type="match status" value="1"/>
</dbReference>
<evidence type="ECO:0000256" key="8">
    <source>
        <dbReference type="ARBA" id="ARBA00022989"/>
    </source>
</evidence>
<keyword evidence="6 11" id="KW-0812">Transmembrane</keyword>
<dbReference type="PRINTS" id="PR01651">
    <property type="entry name" value="SECGEXPORT"/>
</dbReference>
<organism evidence="13 14">
    <name type="scientific">Entomomonas asaccharolytica</name>
    <dbReference type="NCBI Taxonomy" id="2785331"/>
    <lineage>
        <taxon>Bacteria</taxon>
        <taxon>Pseudomonadati</taxon>
        <taxon>Pseudomonadota</taxon>
        <taxon>Gammaproteobacteria</taxon>
        <taxon>Pseudomonadales</taxon>
        <taxon>Pseudomonadaceae</taxon>
        <taxon>Entomomonas</taxon>
    </lineage>
</organism>
<comment type="function">
    <text evidence="11">Involved in protein export. Participates in an early event of protein translocation.</text>
</comment>
<keyword evidence="4 11" id="KW-0813">Transport</keyword>
<reference evidence="13 14" key="1">
    <citation type="submission" date="2021-01" db="EMBL/GenBank/DDBJ databases">
        <title>Entomomonas sp. F2A isolated from a house cricket (Acheta domesticus).</title>
        <authorList>
            <person name="Spergser J."/>
            <person name="Busse H.-J."/>
        </authorList>
    </citation>
    <scope>NUCLEOTIDE SEQUENCE [LARGE SCALE GENOMIC DNA]</scope>
    <source>
        <strain evidence="13 14">F2A</strain>
    </source>
</reference>
<comment type="subcellular location">
    <subcellularLocation>
        <location evidence="1 11">Cell membrane</location>
        <topology evidence="1 11">Multi-pass membrane protein</topology>
    </subcellularLocation>
</comment>
<evidence type="ECO:0000256" key="11">
    <source>
        <dbReference type="RuleBase" id="RU365087"/>
    </source>
</evidence>
<name>A0A974NHP5_9GAMM</name>
<dbReference type="Pfam" id="PF03840">
    <property type="entry name" value="SecG"/>
    <property type="match status" value="1"/>
</dbReference>
<evidence type="ECO:0000313" key="13">
    <source>
        <dbReference type="EMBL" id="QQP86664.1"/>
    </source>
</evidence>
<dbReference type="PANTHER" id="PTHR34182">
    <property type="entry name" value="PROTEIN-EXPORT MEMBRANE PROTEIN SECG"/>
    <property type="match status" value="1"/>
</dbReference>
<dbReference type="Proteomes" id="UP000595278">
    <property type="component" value="Chromosome"/>
</dbReference>
<dbReference type="GO" id="GO:0009306">
    <property type="term" value="P:protein secretion"/>
    <property type="evidence" value="ECO:0007669"/>
    <property type="project" value="UniProtKB-UniRule"/>
</dbReference>
<keyword evidence="10 11" id="KW-0472">Membrane</keyword>
<dbReference type="AlphaFoldDB" id="A0A974NHP5"/>
<evidence type="ECO:0000256" key="6">
    <source>
        <dbReference type="ARBA" id="ARBA00022692"/>
    </source>
</evidence>
<dbReference type="GO" id="GO:0065002">
    <property type="term" value="P:intracellular protein transmembrane transport"/>
    <property type="evidence" value="ECO:0007669"/>
    <property type="project" value="TreeGrafter"/>
</dbReference>
<proteinExistence type="inferred from homology"/>
<evidence type="ECO:0000256" key="12">
    <source>
        <dbReference type="SAM" id="MobiDB-lite"/>
    </source>
</evidence>
<evidence type="ECO:0000256" key="1">
    <source>
        <dbReference type="ARBA" id="ARBA00004651"/>
    </source>
</evidence>
<keyword evidence="7 11" id="KW-0653">Protein transport</keyword>
<evidence type="ECO:0000256" key="2">
    <source>
        <dbReference type="ARBA" id="ARBA00008445"/>
    </source>
</evidence>
<protein>
    <recommendedName>
        <fullName evidence="3 11">Protein-export membrane protein SecG</fullName>
    </recommendedName>
</protein>
<accession>A0A974NHP5</accession>
<feature type="transmembrane region" description="Helical" evidence="11">
    <location>
        <begin position="53"/>
        <end position="75"/>
    </location>
</feature>
<evidence type="ECO:0000256" key="7">
    <source>
        <dbReference type="ARBA" id="ARBA00022927"/>
    </source>
</evidence>
<sequence length="152" mass="15712">MLLESVIVIVHLLVAIAVIVLVLLQHGKGADMGASFGSGASNTVFGSQGSANFLSRTTAVLVAVFFITSIGLAYYAKSKSSASLFDKSVPAATQPVNQTQQPAVEDIPTVDHAPAPSAHGTVELNSTPNTTADQTEADNQINHEPAQPTEGN</sequence>
<evidence type="ECO:0000256" key="10">
    <source>
        <dbReference type="ARBA" id="ARBA00023136"/>
    </source>
</evidence>
<dbReference type="GO" id="GO:0005886">
    <property type="term" value="C:plasma membrane"/>
    <property type="evidence" value="ECO:0007669"/>
    <property type="project" value="UniProtKB-SubCell"/>
</dbReference>
<dbReference type="EMBL" id="CP067393">
    <property type="protein sequence ID" value="QQP86664.1"/>
    <property type="molecule type" value="Genomic_DNA"/>
</dbReference>
<dbReference type="RefSeq" id="WP_201094951.1">
    <property type="nucleotide sequence ID" value="NZ_CP067393.1"/>
</dbReference>
<comment type="similarity">
    <text evidence="2 11">Belongs to the SecG family.</text>
</comment>
<feature type="region of interest" description="Disordered" evidence="12">
    <location>
        <begin position="95"/>
        <end position="152"/>
    </location>
</feature>
<dbReference type="NCBIfam" id="TIGR00810">
    <property type="entry name" value="secG"/>
    <property type="match status" value="1"/>
</dbReference>
<evidence type="ECO:0000313" key="14">
    <source>
        <dbReference type="Proteomes" id="UP000595278"/>
    </source>
</evidence>
<dbReference type="GO" id="GO:0043952">
    <property type="term" value="P:protein transport by the Sec complex"/>
    <property type="evidence" value="ECO:0007669"/>
    <property type="project" value="TreeGrafter"/>
</dbReference>
<keyword evidence="14" id="KW-1185">Reference proteome</keyword>
<dbReference type="InterPro" id="IPR004692">
    <property type="entry name" value="SecG"/>
</dbReference>
<evidence type="ECO:0000256" key="9">
    <source>
        <dbReference type="ARBA" id="ARBA00023010"/>
    </source>
</evidence>
<keyword evidence="5 11" id="KW-1003">Cell membrane</keyword>
<evidence type="ECO:0000256" key="4">
    <source>
        <dbReference type="ARBA" id="ARBA00022448"/>
    </source>
</evidence>
<gene>
    <name evidence="13" type="primary">secG</name>
    <name evidence="13" type="ORF">JHT90_05335</name>
</gene>
<dbReference type="KEGG" id="eaz:JHT90_05335"/>
<keyword evidence="9 11" id="KW-0811">Translocation</keyword>
<evidence type="ECO:0000256" key="5">
    <source>
        <dbReference type="ARBA" id="ARBA00022475"/>
    </source>
</evidence>